<feature type="compositionally biased region" description="Basic and acidic residues" evidence="1">
    <location>
        <begin position="285"/>
        <end position="301"/>
    </location>
</feature>
<dbReference type="GO" id="GO:0019902">
    <property type="term" value="F:phosphatase binding"/>
    <property type="evidence" value="ECO:0007669"/>
    <property type="project" value="TreeGrafter"/>
</dbReference>
<dbReference type="PANTHER" id="PTHR34349:SF1">
    <property type="entry name" value="PROTEIN PHOSPHATASE 1 REGULATORY SUBUNIT 32"/>
    <property type="match status" value="1"/>
</dbReference>
<dbReference type="RefSeq" id="XP_040927260.1">
    <property type="nucleotide sequence ID" value="XM_041071326.2"/>
</dbReference>
<dbReference type="AlphaFoldDB" id="A0A8M1HFN0"/>
<name>A0A8M1HFN0_BETSP</name>
<dbReference type="Pfam" id="PF15691">
    <property type="entry name" value="PPP1R32"/>
    <property type="match status" value="2"/>
</dbReference>
<dbReference type="Proteomes" id="UP000515150">
    <property type="component" value="Chromosome 6"/>
</dbReference>
<evidence type="ECO:0000313" key="2">
    <source>
        <dbReference type="Proteomes" id="UP000515150"/>
    </source>
</evidence>
<reference evidence="3" key="1">
    <citation type="submission" date="2025-08" db="UniProtKB">
        <authorList>
            <consortium name="RefSeq"/>
        </authorList>
    </citation>
    <scope>IDENTIFICATION</scope>
</reference>
<gene>
    <name evidence="3" type="primary">ppp1r32</name>
</gene>
<evidence type="ECO:0000313" key="3">
    <source>
        <dbReference type="RefSeq" id="XP_040927260.1"/>
    </source>
</evidence>
<accession>A0A8M1HFN0</accession>
<evidence type="ECO:0000256" key="1">
    <source>
        <dbReference type="SAM" id="MobiDB-lite"/>
    </source>
</evidence>
<dbReference type="GeneID" id="114857324"/>
<sequence length="367" mass="40461">MFGGSSSLDVQLLAPLFCPCAESPSNRDLFTHKSSARARRRASAAELQQGRMVTATGSRERVPNTSYQESYCERVHDPHRLNFTSHLTRVTGTGFTANQRPAVYYSPGLDRADNPQLGLVLSDSFVSQTKRHYQPRSQVFFPGSLPNILNKPRLSGFHQLWSRSNAASVEERTPQRRWPASNQLTAAASLNNVRIGPKGDTGFTTGSDLQLYTFQEKHMFSAEPRRTPSSVMSADFLPPLSLQGTEAIPNLSGRSRRESGFAPGAAAPVGTDPPLGRASPPLSPRSEREAATERSVGKKEPTGFLVNAPSYQAFPSPPSDKSRFITQYQSKFCHCDDVEQLRSAHVISAHMDSGYNHRNVNRFLIRG</sequence>
<feature type="region of interest" description="Disordered" evidence="1">
    <location>
        <begin position="245"/>
        <end position="302"/>
    </location>
</feature>
<dbReference type="InterPro" id="IPR031410">
    <property type="entry name" value="SAXO4"/>
</dbReference>
<protein>
    <submittedName>
        <fullName evidence="3">Protein phosphatase 1 regulatory subunit 32 isoform X1</fullName>
    </submittedName>
</protein>
<dbReference type="CTD" id="220004"/>
<dbReference type="PANTHER" id="PTHR34349">
    <property type="entry name" value="PROTEIN PHOSPHATASE 1 REGULATORY SUBUNIT 32"/>
    <property type="match status" value="1"/>
</dbReference>
<dbReference type="OrthoDB" id="9980630at2759"/>
<proteinExistence type="predicted"/>
<organism evidence="2 3">
    <name type="scientific">Betta splendens</name>
    <name type="common">Siamese fighting fish</name>
    <dbReference type="NCBI Taxonomy" id="158456"/>
    <lineage>
        <taxon>Eukaryota</taxon>
        <taxon>Metazoa</taxon>
        <taxon>Chordata</taxon>
        <taxon>Craniata</taxon>
        <taxon>Vertebrata</taxon>
        <taxon>Euteleostomi</taxon>
        <taxon>Actinopterygii</taxon>
        <taxon>Neopterygii</taxon>
        <taxon>Teleostei</taxon>
        <taxon>Neoteleostei</taxon>
        <taxon>Acanthomorphata</taxon>
        <taxon>Anabantaria</taxon>
        <taxon>Anabantiformes</taxon>
        <taxon>Anabantoidei</taxon>
        <taxon>Osphronemidae</taxon>
        <taxon>Betta</taxon>
    </lineage>
</organism>
<keyword evidence="2" id="KW-1185">Reference proteome</keyword>